<dbReference type="EMBL" id="JARKIB010000095">
    <property type="protein sequence ID" value="KAJ7742286.1"/>
    <property type="molecule type" value="Genomic_DNA"/>
</dbReference>
<comment type="caution">
    <text evidence="2">The sequence shown here is derived from an EMBL/GenBank/DDBJ whole genome shotgun (WGS) entry which is preliminary data.</text>
</comment>
<proteinExistence type="predicted"/>
<name>A0AAD7IHX8_9AGAR</name>
<protein>
    <submittedName>
        <fullName evidence="2">Uncharacterized protein</fullName>
    </submittedName>
</protein>
<reference evidence="2" key="1">
    <citation type="submission" date="2023-03" db="EMBL/GenBank/DDBJ databases">
        <title>Massive genome expansion in bonnet fungi (Mycena s.s.) driven by repeated elements and novel gene families across ecological guilds.</title>
        <authorList>
            <consortium name="Lawrence Berkeley National Laboratory"/>
            <person name="Harder C.B."/>
            <person name="Miyauchi S."/>
            <person name="Viragh M."/>
            <person name="Kuo A."/>
            <person name="Thoen E."/>
            <person name="Andreopoulos B."/>
            <person name="Lu D."/>
            <person name="Skrede I."/>
            <person name="Drula E."/>
            <person name="Henrissat B."/>
            <person name="Morin E."/>
            <person name="Kohler A."/>
            <person name="Barry K."/>
            <person name="LaButti K."/>
            <person name="Morin E."/>
            <person name="Salamov A."/>
            <person name="Lipzen A."/>
            <person name="Mereny Z."/>
            <person name="Hegedus B."/>
            <person name="Baldrian P."/>
            <person name="Stursova M."/>
            <person name="Weitz H."/>
            <person name="Taylor A."/>
            <person name="Grigoriev I.V."/>
            <person name="Nagy L.G."/>
            <person name="Martin F."/>
            <person name="Kauserud H."/>
        </authorList>
    </citation>
    <scope>NUCLEOTIDE SEQUENCE</scope>
    <source>
        <strain evidence="2">CBHHK182m</strain>
    </source>
</reference>
<sequence length="163" mass="17495">MSVNKSSATFNLFHQGEGGGKPHTTAWPSKELAPGGQTCFAWDTTAGQVSQDTTTGHVYYCLTGSFGSDPPPRVWGVQLTGYTPTGGLPKTVFQYAAGVLKRVLSAGEDIGPDFWIDAGKGWRDSYSFIIPAGSQPGNLKITVADHPFDGPYYSVMVTIEDWN</sequence>
<organism evidence="2 3">
    <name type="scientific">Mycena metata</name>
    <dbReference type="NCBI Taxonomy" id="1033252"/>
    <lineage>
        <taxon>Eukaryota</taxon>
        <taxon>Fungi</taxon>
        <taxon>Dikarya</taxon>
        <taxon>Basidiomycota</taxon>
        <taxon>Agaricomycotina</taxon>
        <taxon>Agaricomycetes</taxon>
        <taxon>Agaricomycetidae</taxon>
        <taxon>Agaricales</taxon>
        <taxon>Marasmiineae</taxon>
        <taxon>Mycenaceae</taxon>
        <taxon>Mycena</taxon>
    </lineage>
</organism>
<evidence type="ECO:0000313" key="3">
    <source>
        <dbReference type="Proteomes" id="UP001215598"/>
    </source>
</evidence>
<keyword evidence="3" id="KW-1185">Reference proteome</keyword>
<feature type="compositionally biased region" description="Polar residues" evidence="1">
    <location>
        <begin position="1"/>
        <end position="12"/>
    </location>
</feature>
<evidence type="ECO:0000313" key="2">
    <source>
        <dbReference type="EMBL" id="KAJ7742286.1"/>
    </source>
</evidence>
<accession>A0AAD7IHX8</accession>
<gene>
    <name evidence="2" type="ORF">B0H16DRAFT_1563720</name>
</gene>
<evidence type="ECO:0000256" key="1">
    <source>
        <dbReference type="SAM" id="MobiDB-lite"/>
    </source>
</evidence>
<dbReference type="AlphaFoldDB" id="A0AAD7IHX8"/>
<dbReference type="Proteomes" id="UP001215598">
    <property type="component" value="Unassembled WGS sequence"/>
</dbReference>
<feature type="region of interest" description="Disordered" evidence="1">
    <location>
        <begin position="1"/>
        <end position="24"/>
    </location>
</feature>